<evidence type="ECO:0000313" key="3">
    <source>
        <dbReference type="Proteomes" id="UP001189624"/>
    </source>
</evidence>
<feature type="compositionally biased region" description="Acidic residues" evidence="1">
    <location>
        <begin position="481"/>
        <end position="500"/>
    </location>
</feature>
<sequence length="988" mass="108961">MATHNTNVVYIDTNLDTRFALLVSDLDTVSDLKKSILLEHPLCFPQIGQIQIHGIKVEREGHFYHLVDSMPLRSAFTGSNKSWLVSVDATVLRECSQNNHVATVGIANNVLISGGDNAIGSPSKRVSTFGNFKLLQLENKLAENEEDLVPSPCVSQHTGKGAVEKLNTGVKSPIKNNELPGSAIEFEVDGTNKGIMGAVSNVNSKHKSKNKKKNKDTVREDTSKVNDTSVVGLFDCMTQQDIEVVAKPSENADKEVMKEIEVLKEHQHTDCNNNNTMSDIDTAVAMKEASKPELTAKKKGKKRKRSLTVDSKEVFTVEKAAQENEVHKSDEAYEERKESKYDFELQNEKYRDDVEYKHDKVTGDILNTITPAKKKLKSKEKSGEKSLSKAKLINDFNVNISSSHDLVEISLYDQLYEGDTTWEKGENNINMDKTNIDNMETGTDACKEGIKSAEKTTGNYMNHSDIEAKAHAANVDGSMELTEDDDKSEADQVEGAEEGIEVSPQNDPKLMLLQKSTPSIQDNIDAKIGALNVTSKVVDVNRINESIKSEKEKNRKRKTKNLGGGSALRGGIGLVDASENETVIMKSLGATNCDPTLRNTETGDNPLNQTEGGKIQEEETNAESTCKRQRKKSNNKQTSISKSIFNRLPKDQVLDGKNSSPSPDHGRHSKSSVAVTKKSNSASTKSPNKSRKANVKPRKDSIRLEPSDSRINSGSKDAVQRTIHSPEEKDDDNLEAPSKTLKVNADQHLSSCKQPDEELVDKLNGTKMKDIETMARNNMHQLEATNGQTPAEDLSSSQKLSSKEELDVRIHPVDKVQNAHRTGQDSKVSGRTDSAVIEENKKIRLNAYGKKRDLKKQRSHVPVSNSKLEGSIKMVQNKIEKAFRNKILQKKSLLSGAIFKDDSSSSSEYEVDNSDASTRTPSDNPLLSDFSDGDSSSGMDSQLDETKGMSIDDVLRSSSWFKKAKITASQLQESQSQPPEFVPDSLAD</sequence>
<feature type="compositionally biased region" description="Polar residues" evidence="1">
    <location>
        <begin position="916"/>
        <end position="925"/>
    </location>
</feature>
<organism evidence="2 3">
    <name type="scientific">Sphenostylis stenocarpa</name>
    <dbReference type="NCBI Taxonomy" id="92480"/>
    <lineage>
        <taxon>Eukaryota</taxon>
        <taxon>Viridiplantae</taxon>
        <taxon>Streptophyta</taxon>
        <taxon>Embryophyta</taxon>
        <taxon>Tracheophyta</taxon>
        <taxon>Spermatophyta</taxon>
        <taxon>Magnoliopsida</taxon>
        <taxon>eudicotyledons</taxon>
        <taxon>Gunneridae</taxon>
        <taxon>Pentapetalae</taxon>
        <taxon>rosids</taxon>
        <taxon>fabids</taxon>
        <taxon>Fabales</taxon>
        <taxon>Fabaceae</taxon>
        <taxon>Papilionoideae</taxon>
        <taxon>50 kb inversion clade</taxon>
        <taxon>NPAAA clade</taxon>
        <taxon>indigoferoid/millettioid clade</taxon>
        <taxon>Phaseoleae</taxon>
        <taxon>Sphenostylis</taxon>
    </lineage>
</organism>
<feature type="compositionally biased region" description="Polar residues" evidence="1">
    <location>
        <begin position="780"/>
        <end position="789"/>
    </location>
</feature>
<feature type="region of interest" description="Disordered" evidence="1">
    <location>
        <begin position="780"/>
        <end position="835"/>
    </location>
</feature>
<feature type="region of interest" description="Disordered" evidence="1">
    <location>
        <begin position="900"/>
        <end position="950"/>
    </location>
</feature>
<accession>A0AA86RS54</accession>
<feature type="region of interest" description="Disordered" evidence="1">
    <location>
        <begin position="591"/>
        <end position="760"/>
    </location>
</feature>
<dbReference type="Proteomes" id="UP001189624">
    <property type="component" value="Chromosome 1"/>
</dbReference>
<feature type="compositionally biased region" description="Basic and acidic residues" evidence="1">
    <location>
        <begin position="801"/>
        <end position="814"/>
    </location>
</feature>
<feature type="compositionally biased region" description="Gly residues" evidence="1">
    <location>
        <begin position="562"/>
        <end position="572"/>
    </location>
</feature>
<evidence type="ECO:0000256" key="1">
    <source>
        <dbReference type="SAM" id="MobiDB-lite"/>
    </source>
</evidence>
<protein>
    <submittedName>
        <fullName evidence="2">Uncharacterized protein</fullName>
    </submittedName>
</protein>
<feature type="compositionally biased region" description="Basic and acidic residues" evidence="1">
    <location>
        <begin position="697"/>
        <end position="708"/>
    </location>
</feature>
<feature type="compositionally biased region" description="Polar residues" evidence="1">
    <location>
        <begin position="635"/>
        <end position="644"/>
    </location>
</feature>
<reference evidence="2" key="1">
    <citation type="submission" date="2023-10" db="EMBL/GenBank/DDBJ databases">
        <authorList>
            <person name="Domelevo Entfellner J.-B."/>
        </authorList>
    </citation>
    <scope>NUCLEOTIDE SEQUENCE</scope>
</reference>
<dbReference type="EMBL" id="OY731398">
    <property type="protein sequence ID" value="CAJ1853479.1"/>
    <property type="molecule type" value="Genomic_DNA"/>
</dbReference>
<evidence type="ECO:0000313" key="2">
    <source>
        <dbReference type="EMBL" id="CAJ1853479.1"/>
    </source>
</evidence>
<feature type="compositionally biased region" description="Polar residues" evidence="1">
    <location>
        <begin position="591"/>
        <end position="611"/>
    </location>
</feature>
<feature type="region of interest" description="Disordered" evidence="1">
    <location>
        <begin position="549"/>
        <end position="572"/>
    </location>
</feature>
<proteinExistence type="predicted"/>
<feature type="compositionally biased region" description="Basic residues" evidence="1">
    <location>
        <begin position="204"/>
        <end position="214"/>
    </location>
</feature>
<feature type="compositionally biased region" description="Polar residues" evidence="1">
    <location>
        <begin position="671"/>
        <end position="687"/>
    </location>
</feature>
<keyword evidence="3" id="KW-1185">Reference proteome</keyword>
<feature type="region of interest" description="Disordered" evidence="1">
    <location>
        <begin position="198"/>
        <end position="222"/>
    </location>
</feature>
<feature type="region of interest" description="Disordered" evidence="1">
    <location>
        <begin position="479"/>
        <end position="507"/>
    </location>
</feature>
<name>A0AA86RS54_9FABA</name>
<dbReference type="AlphaFoldDB" id="A0AA86RS54"/>
<feature type="compositionally biased region" description="Low complexity" evidence="1">
    <location>
        <begin position="928"/>
        <end position="941"/>
    </location>
</feature>
<dbReference type="Gramene" id="rna-AYBTSS11_LOCUS1976">
    <property type="protein sequence ID" value="CAJ1853479.1"/>
    <property type="gene ID" value="gene-AYBTSS11_LOCUS1976"/>
</dbReference>
<feature type="region of interest" description="Disordered" evidence="1">
    <location>
        <begin position="967"/>
        <end position="988"/>
    </location>
</feature>
<feature type="compositionally biased region" description="Low complexity" evidence="1">
    <location>
        <begin position="969"/>
        <end position="979"/>
    </location>
</feature>
<gene>
    <name evidence="2" type="ORF">AYBTSS11_LOCUS1976</name>
</gene>